<feature type="domain" description="Thymidylate kinase-like" evidence="12">
    <location>
        <begin position="67"/>
        <end position="226"/>
    </location>
</feature>
<accession>A0A839QWN1</accession>
<sequence length="249" mass="26553">MLSLTPPAARTAESGLFISLEGGDGGGKTTQMPRVHEFLSGPESPFVGFSSGADGSRPGGAPTGPPVLRTKEPGGSALGAELRSLILHSDHVADRAEALMYAADRAHHVETVIRPHLDAGGIVLTDRYLDSSVAYQGAGRTLPVEDVESLSMWAVGGLMPNLTLLLDIAPQKLAERRDVGTHDRLEREALDFHERVRSAYLERAAKEPDRWAVIDAGAGIDEVTEQLRDAITGWARTHAAVVAEKLGQL</sequence>
<dbReference type="EC" id="2.7.4.9" evidence="2 11"/>
<comment type="caution">
    <text evidence="13">The sequence shown here is derived from an EMBL/GenBank/DDBJ whole genome shotgun (WGS) entry which is preliminary data.</text>
</comment>
<dbReference type="Proteomes" id="UP000568050">
    <property type="component" value="Unassembled WGS sequence"/>
</dbReference>
<dbReference type="NCBIfam" id="TIGR00041">
    <property type="entry name" value="DTMP_kinase"/>
    <property type="match status" value="1"/>
</dbReference>
<evidence type="ECO:0000256" key="10">
    <source>
        <dbReference type="ARBA" id="ARBA00057735"/>
    </source>
</evidence>
<dbReference type="GO" id="GO:0004798">
    <property type="term" value="F:dTMP kinase activity"/>
    <property type="evidence" value="ECO:0007669"/>
    <property type="project" value="UniProtKB-UniRule"/>
</dbReference>
<dbReference type="PANTHER" id="PTHR10344:SF4">
    <property type="entry name" value="UMP-CMP KINASE 2, MITOCHONDRIAL"/>
    <property type="match status" value="1"/>
</dbReference>
<evidence type="ECO:0000313" key="14">
    <source>
        <dbReference type="Proteomes" id="UP000568050"/>
    </source>
</evidence>
<keyword evidence="4 11" id="KW-0808">Transferase</keyword>
<keyword evidence="14" id="KW-1185">Reference proteome</keyword>
<dbReference type="GO" id="GO:0005829">
    <property type="term" value="C:cytosol"/>
    <property type="evidence" value="ECO:0007669"/>
    <property type="project" value="TreeGrafter"/>
</dbReference>
<evidence type="ECO:0000256" key="2">
    <source>
        <dbReference type="ARBA" id="ARBA00012980"/>
    </source>
</evidence>
<name>A0A839QWN1_9MICO</name>
<dbReference type="Pfam" id="PF02223">
    <property type="entry name" value="Thymidylate_kin"/>
    <property type="match status" value="1"/>
</dbReference>
<gene>
    <name evidence="11" type="primary">tmk</name>
    <name evidence="13" type="ORF">FHX50_001485</name>
</gene>
<evidence type="ECO:0000256" key="4">
    <source>
        <dbReference type="ARBA" id="ARBA00022679"/>
    </source>
</evidence>
<dbReference type="InterPro" id="IPR027417">
    <property type="entry name" value="P-loop_NTPase"/>
</dbReference>
<evidence type="ECO:0000256" key="8">
    <source>
        <dbReference type="ARBA" id="ARBA00022840"/>
    </source>
</evidence>
<dbReference type="HAMAP" id="MF_00165">
    <property type="entry name" value="Thymidylate_kinase"/>
    <property type="match status" value="1"/>
</dbReference>
<comment type="catalytic activity">
    <reaction evidence="9 11">
        <text>dTMP + ATP = dTDP + ADP</text>
        <dbReference type="Rhea" id="RHEA:13517"/>
        <dbReference type="ChEBI" id="CHEBI:30616"/>
        <dbReference type="ChEBI" id="CHEBI:58369"/>
        <dbReference type="ChEBI" id="CHEBI:63528"/>
        <dbReference type="ChEBI" id="CHEBI:456216"/>
        <dbReference type="EC" id="2.7.4.9"/>
    </reaction>
</comment>
<evidence type="ECO:0000256" key="5">
    <source>
        <dbReference type="ARBA" id="ARBA00022727"/>
    </source>
</evidence>
<dbReference type="PANTHER" id="PTHR10344">
    <property type="entry name" value="THYMIDYLATE KINASE"/>
    <property type="match status" value="1"/>
</dbReference>
<evidence type="ECO:0000313" key="13">
    <source>
        <dbReference type="EMBL" id="MBB3023200.1"/>
    </source>
</evidence>
<dbReference type="RefSeq" id="WP_183376173.1">
    <property type="nucleotide sequence ID" value="NZ_CBCSFZ010000006.1"/>
</dbReference>
<proteinExistence type="inferred from homology"/>
<dbReference type="FunFam" id="3.40.50.300:FF:000225">
    <property type="entry name" value="Thymidylate kinase"/>
    <property type="match status" value="1"/>
</dbReference>
<feature type="binding site" evidence="11">
    <location>
        <begin position="22"/>
        <end position="29"/>
    </location>
    <ligand>
        <name>ATP</name>
        <dbReference type="ChEBI" id="CHEBI:30616"/>
    </ligand>
</feature>
<dbReference type="AlphaFoldDB" id="A0A839QWN1"/>
<dbReference type="GO" id="GO:0005524">
    <property type="term" value="F:ATP binding"/>
    <property type="evidence" value="ECO:0007669"/>
    <property type="project" value="UniProtKB-UniRule"/>
</dbReference>
<dbReference type="GO" id="GO:0006233">
    <property type="term" value="P:dTDP biosynthetic process"/>
    <property type="evidence" value="ECO:0007669"/>
    <property type="project" value="InterPro"/>
</dbReference>
<evidence type="ECO:0000256" key="1">
    <source>
        <dbReference type="ARBA" id="ARBA00009776"/>
    </source>
</evidence>
<evidence type="ECO:0000256" key="9">
    <source>
        <dbReference type="ARBA" id="ARBA00048743"/>
    </source>
</evidence>
<dbReference type="InterPro" id="IPR018094">
    <property type="entry name" value="Thymidylate_kinase"/>
</dbReference>
<protein>
    <recommendedName>
        <fullName evidence="3 11">Thymidylate kinase</fullName>
        <ecNumber evidence="2 11">2.7.4.9</ecNumber>
    </recommendedName>
    <alternativeName>
        <fullName evidence="11">dTMP kinase</fullName>
    </alternativeName>
</protein>
<comment type="similarity">
    <text evidence="1 11">Belongs to the thymidylate kinase family.</text>
</comment>
<dbReference type="InterPro" id="IPR039430">
    <property type="entry name" value="Thymidylate_kin-like_dom"/>
</dbReference>
<organism evidence="13 14">
    <name type="scientific">Helcobacillus massiliensis</name>
    <dbReference type="NCBI Taxonomy" id="521392"/>
    <lineage>
        <taxon>Bacteria</taxon>
        <taxon>Bacillati</taxon>
        <taxon>Actinomycetota</taxon>
        <taxon>Actinomycetes</taxon>
        <taxon>Micrococcales</taxon>
        <taxon>Dermabacteraceae</taxon>
        <taxon>Helcobacillus</taxon>
    </lineage>
</organism>
<dbReference type="GO" id="GO:0006235">
    <property type="term" value="P:dTTP biosynthetic process"/>
    <property type="evidence" value="ECO:0007669"/>
    <property type="project" value="UniProtKB-UniRule"/>
</dbReference>
<evidence type="ECO:0000259" key="12">
    <source>
        <dbReference type="Pfam" id="PF02223"/>
    </source>
</evidence>
<evidence type="ECO:0000256" key="11">
    <source>
        <dbReference type="HAMAP-Rule" id="MF_00165"/>
    </source>
</evidence>
<evidence type="ECO:0000256" key="6">
    <source>
        <dbReference type="ARBA" id="ARBA00022741"/>
    </source>
</evidence>
<keyword evidence="5 11" id="KW-0545">Nucleotide biosynthesis</keyword>
<keyword evidence="8 11" id="KW-0067">ATP-binding</keyword>
<dbReference type="GO" id="GO:0006227">
    <property type="term" value="P:dUDP biosynthetic process"/>
    <property type="evidence" value="ECO:0007669"/>
    <property type="project" value="TreeGrafter"/>
</dbReference>
<dbReference type="CDD" id="cd01672">
    <property type="entry name" value="TMPK"/>
    <property type="match status" value="1"/>
</dbReference>
<dbReference type="PROSITE" id="PS01331">
    <property type="entry name" value="THYMIDYLATE_KINASE"/>
    <property type="match status" value="1"/>
</dbReference>
<reference evidence="13 14" key="1">
    <citation type="submission" date="2020-08" db="EMBL/GenBank/DDBJ databases">
        <title>Sequencing the genomes of 1000 actinobacteria strains.</title>
        <authorList>
            <person name="Klenk H.-P."/>
        </authorList>
    </citation>
    <scope>NUCLEOTIDE SEQUENCE [LARGE SCALE GENOMIC DNA]</scope>
    <source>
        <strain evidence="13 14">DSM 23040</strain>
    </source>
</reference>
<dbReference type="SUPFAM" id="SSF52540">
    <property type="entry name" value="P-loop containing nucleoside triphosphate hydrolases"/>
    <property type="match status" value="1"/>
</dbReference>
<keyword evidence="7 11" id="KW-0418">Kinase</keyword>
<evidence type="ECO:0000256" key="3">
    <source>
        <dbReference type="ARBA" id="ARBA00017144"/>
    </source>
</evidence>
<dbReference type="Gene3D" id="3.40.50.300">
    <property type="entry name" value="P-loop containing nucleotide triphosphate hydrolases"/>
    <property type="match status" value="1"/>
</dbReference>
<dbReference type="InterPro" id="IPR018095">
    <property type="entry name" value="Thymidylate_kin_CS"/>
</dbReference>
<keyword evidence="6 11" id="KW-0547">Nucleotide-binding</keyword>
<dbReference type="EMBL" id="JACHWP010000003">
    <property type="protein sequence ID" value="MBB3023200.1"/>
    <property type="molecule type" value="Genomic_DNA"/>
</dbReference>
<evidence type="ECO:0000256" key="7">
    <source>
        <dbReference type="ARBA" id="ARBA00022777"/>
    </source>
</evidence>
<comment type="function">
    <text evidence="10 11">Phosphorylation of dTMP to form dTDP in both de novo and salvage pathways of dTTP synthesis.</text>
</comment>